<keyword evidence="2" id="KW-1185">Reference proteome</keyword>
<reference evidence="1 2" key="1">
    <citation type="submission" date="2023-07" db="EMBL/GenBank/DDBJ databases">
        <title>Sorghum-associated microbial communities from plants grown in Nebraska, USA.</title>
        <authorList>
            <person name="Schachtman D."/>
        </authorList>
    </citation>
    <scope>NUCLEOTIDE SEQUENCE [LARGE SCALE GENOMIC DNA]</scope>
    <source>
        <strain evidence="1 2">3262</strain>
    </source>
</reference>
<dbReference type="EMBL" id="JAVDUU010000001">
    <property type="protein sequence ID" value="MDR6941012.1"/>
    <property type="molecule type" value="Genomic_DNA"/>
</dbReference>
<proteinExistence type="predicted"/>
<gene>
    <name evidence="1" type="ORF">J2W55_000840</name>
</gene>
<evidence type="ECO:0000313" key="2">
    <source>
        <dbReference type="Proteomes" id="UP001247620"/>
    </source>
</evidence>
<evidence type="ECO:0000313" key="1">
    <source>
        <dbReference type="EMBL" id="MDR6941012.1"/>
    </source>
</evidence>
<dbReference type="Proteomes" id="UP001247620">
    <property type="component" value="Unassembled WGS sequence"/>
</dbReference>
<dbReference type="RefSeq" id="WP_310092298.1">
    <property type="nucleotide sequence ID" value="NZ_JAVDUU010000001.1"/>
</dbReference>
<accession>A0ABU1T6J4</accession>
<sequence length="58" mass="6758">MTLKGQETIKIAEDRVLRVAKMMMYGLLDEDKQLCIKLLTPIDERFTGTFQKQKNKTP</sequence>
<protein>
    <submittedName>
        <fullName evidence="1">Uncharacterized protein</fullName>
    </submittedName>
</protein>
<comment type="caution">
    <text evidence="1">The sequence shown here is derived from an EMBL/GenBank/DDBJ whole genome shotgun (WGS) entry which is preliminary data.</text>
</comment>
<name>A0ABU1T6J4_9SPHI</name>
<organism evidence="1 2">
    <name type="scientific">Mucilaginibacter pocheonensis</name>
    <dbReference type="NCBI Taxonomy" id="398050"/>
    <lineage>
        <taxon>Bacteria</taxon>
        <taxon>Pseudomonadati</taxon>
        <taxon>Bacteroidota</taxon>
        <taxon>Sphingobacteriia</taxon>
        <taxon>Sphingobacteriales</taxon>
        <taxon>Sphingobacteriaceae</taxon>
        <taxon>Mucilaginibacter</taxon>
    </lineage>
</organism>